<reference evidence="10 11" key="1">
    <citation type="submission" date="2018-10" db="EMBL/GenBank/DDBJ databases">
        <title>Phylogenomics of Brevibacillus.</title>
        <authorList>
            <person name="Dunlap C."/>
        </authorList>
    </citation>
    <scope>NUCLEOTIDE SEQUENCE [LARGE SCALE GENOMIC DNA]</scope>
    <source>
        <strain evidence="10 11">JCM 15774</strain>
    </source>
</reference>
<dbReference type="InterPro" id="IPR004089">
    <property type="entry name" value="MCPsignal_dom"/>
</dbReference>
<evidence type="ECO:0000256" key="1">
    <source>
        <dbReference type="ARBA" id="ARBA00004236"/>
    </source>
</evidence>
<dbReference type="Gene3D" id="6.10.340.10">
    <property type="match status" value="1"/>
</dbReference>
<evidence type="ECO:0000256" key="5">
    <source>
        <dbReference type="ARBA" id="ARBA00029447"/>
    </source>
</evidence>
<accession>A0A3M8D6K0</accession>
<dbReference type="Pfam" id="PF00672">
    <property type="entry name" value="HAMP"/>
    <property type="match status" value="1"/>
</dbReference>
<dbReference type="GO" id="GO:0006935">
    <property type="term" value="P:chemotaxis"/>
    <property type="evidence" value="ECO:0007669"/>
    <property type="project" value="UniProtKB-ARBA"/>
</dbReference>
<feature type="transmembrane region" description="Helical" evidence="7">
    <location>
        <begin position="191"/>
        <end position="211"/>
    </location>
</feature>
<keyword evidence="3 7" id="KW-0472">Membrane</keyword>
<evidence type="ECO:0000259" key="9">
    <source>
        <dbReference type="PROSITE" id="PS50885"/>
    </source>
</evidence>
<dbReference type="PANTHER" id="PTHR32089:SF112">
    <property type="entry name" value="LYSOZYME-LIKE PROTEIN-RELATED"/>
    <property type="match status" value="1"/>
</dbReference>
<dbReference type="SUPFAM" id="SSF58104">
    <property type="entry name" value="Methyl-accepting chemotaxis protein (MCP) signaling domain"/>
    <property type="match status" value="1"/>
</dbReference>
<organism evidence="10 11">
    <name type="scientific">Brevibacillus nitrificans</name>
    <dbReference type="NCBI Taxonomy" id="651560"/>
    <lineage>
        <taxon>Bacteria</taxon>
        <taxon>Bacillati</taxon>
        <taxon>Bacillota</taxon>
        <taxon>Bacilli</taxon>
        <taxon>Bacillales</taxon>
        <taxon>Paenibacillaceae</taxon>
        <taxon>Brevibacillus</taxon>
    </lineage>
</organism>
<sequence>MYFRNLKVGTKLLLLVLTSVIFIVGVGFTGTMYINKMARNSQTVYQDGLIPIKLLSKIRFNLRSMDSYLLELMITTDAEVNKTLITNTENKFTENETLMTTYKSTTLDPFQQGKWEELEGKYADFRTAAQKTIELANRNLNTDAYQQYLRDVKTKRSEISKIAQELSDYAEKKADEINYSNSLDLPKATSIMIITIIASIILSGIISFIIHRNIVRPLRDMQSLMAKTELGDLTVKGTYHSKDEVGQLTQSFNRMVAELRKVIQQVTLSAETVSASAEELTASAEETSKASQQIALTVQEVAEGASKQAESAENTSKIMTIMTEGVQQISSNTEHVSDATFDTTNKVKSGNDAILSAEKQMISMQENVNRLSDVVRGLGERSKEIEKISGLITQIAGQTNLLALNAAIEAARAGEQGRGFAVVADEVRKLAEQSSFSATQISQLIHNIQMETAEAVKSMEQTVNEVSSGIVLVNTAGDAFEQIENSVSLVANEIHQVVSSVLQLTTGAEKIGKSVYLISEVAEMNASGTQNISAATEEQLASMEEISASALSLSNTAHELQQIISRFKV</sequence>
<feature type="domain" description="Methyl-accepting transducer" evidence="8">
    <location>
        <begin position="283"/>
        <end position="554"/>
    </location>
</feature>
<name>A0A3M8D6K0_9BACL</name>
<dbReference type="AlphaFoldDB" id="A0A3M8D6K0"/>
<keyword evidence="4 6" id="KW-0807">Transducer</keyword>
<dbReference type="CDD" id="cd11386">
    <property type="entry name" value="MCP_signal"/>
    <property type="match status" value="1"/>
</dbReference>
<evidence type="ECO:0000313" key="11">
    <source>
        <dbReference type="Proteomes" id="UP000269573"/>
    </source>
</evidence>
<comment type="similarity">
    <text evidence="5">Belongs to the methyl-accepting chemotaxis (MCP) protein family.</text>
</comment>
<dbReference type="FunFam" id="1.10.287.950:FF:000001">
    <property type="entry name" value="Methyl-accepting chemotaxis sensory transducer"/>
    <property type="match status" value="1"/>
</dbReference>
<dbReference type="PROSITE" id="PS50111">
    <property type="entry name" value="CHEMOTAXIS_TRANSDUC_2"/>
    <property type="match status" value="1"/>
</dbReference>
<keyword evidence="11" id="KW-1185">Reference proteome</keyword>
<gene>
    <name evidence="10" type="ORF">EDM59_19605</name>
</gene>
<dbReference type="SMART" id="SM00304">
    <property type="entry name" value="HAMP"/>
    <property type="match status" value="1"/>
</dbReference>
<proteinExistence type="inferred from homology"/>
<dbReference type="RefSeq" id="WP_122925165.1">
    <property type="nucleotide sequence ID" value="NZ_RHHU01000011.1"/>
</dbReference>
<dbReference type="PROSITE" id="PS50885">
    <property type="entry name" value="HAMP"/>
    <property type="match status" value="1"/>
</dbReference>
<dbReference type="InterPro" id="IPR003660">
    <property type="entry name" value="HAMP_dom"/>
</dbReference>
<evidence type="ECO:0000256" key="7">
    <source>
        <dbReference type="SAM" id="Phobius"/>
    </source>
</evidence>
<dbReference type="GO" id="GO:0007165">
    <property type="term" value="P:signal transduction"/>
    <property type="evidence" value="ECO:0007669"/>
    <property type="project" value="UniProtKB-KW"/>
</dbReference>
<evidence type="ECO:0000256" key="3">
    <source>
        <dbReference type="ARBA" id="ARBA00023136"/>
    </source>
</evidence>
<dbReference type="InterPro" id="IPR024478">
    <property type="entry name" value="HlyB_4HB_MCP"/>
</dbReference>
<evidence type="ECO:0000256" key="2">
    <source>
        <dbReference type="ARBA" id="ARBA00022475"/>
    </source>
</evidence>
<evidence type="ECO:0000256" key="6">
    <source>
        <dbReference type="PROSITE-ProRule" id="PRU00284"/>
    </source>
</evidence>
<evidence type="ECO:0000259" key="8">
    <source>
        <dbReference type="PROSITE" id="PS50111"/>
    </source>
</evidence>
<evidence type="ECO:0000313" key="10">
    <source>
        <dbReference type="EMBL" id="RNB83241.1"/>
    </source>
</evidence>
<dbReference type="EMBL" id="RHHU01000011">
    <property type="protein sequence ID" value="RNB83241.1"/>
    <property type="molecule type" value="Genomic_DNA"/>
</dbReference>
<comment type="subcellular location">
    <subcellularLocation>
        <location evidence="1">Cell membrane</location>
    </subcellularLocation>
</comment>
<dbReference type="SMART" id="SM00283">
    <property type="entry name" value="MA"/>
    <property type="match status" value="1"/>
</dbReference>
<dbReference type="Gene3D" id="1.10.287.950">
    <property type="entry name" value="Methyl-accepting chemotaxis protein"/>
    <property type="match status" value="1"/>
</dbReference>
<dbReference type="GO" id="GO:0005886">
    <property type="term" value="C:plasma membrane"/>
    <property type="evidence" value="ECO:0007669"/>
    <property type="project" value="UniProtKB-SubCell"/>
</dbReference>
<dbReference type="Pfam" id="PF12729">
    <property type="entry name" value="4HB_MCP_1"/>
    <property type="match status" value="1"/>
</dbReference>
<feature type="transmembrane region" description="Helical" evidence="7">
    <location>
        <begin position="12"/>
        <end position="34"/>
    </location>
</feature>
<dbReference type="Proteomes" id="UP000269573">
    <property type="component" value="Unassembled WGS sequence"/>
</dbReference>
<dbReference type="CDD" id="cd06225">
    <property type="entry name" value="HAMP"/>
    <property type="match status" value="1"/>
</dbReference>
<dbReference type="Pfam" id="PF00015">
    <property type="entry name" value="MCPsignal"/>
    <property type="match status" value="1"/>
</dbReference>
<feature type="domain" description="HAMP" evidence="9">
    <location>
        <begin position="212"/>
        <end position="264"/>
    </location>
</feature>
<protein>
    <submittedName>
        <fullName evidence="10">Methyl-accepting chemotaxis protein</fullName>
    </submittedName>
</protein>
<keyword evidence="7" id="KW-0812">Transmembrane</keyword>
<keyword evidence="2" id="KW-1003">Cell membrane</keyword>
<evidence type="ECO:0000256" key="4">
    <source>
        <dbReference type="ARBA" id="ARBA00023224"/>
    </source>
</evidence>
<dbReference type="PANTHER" id="PTHR32089">
    <property type="entry name" value="METHYL-ACCEPTING CHEMOTAXIS PROTEIN MCPB"/>
    <property type="match status" value="1"/>
</dbReference>
<comment type="caution">
    <text evidence="10">The sequence shown here is derived from an EMBL/GenBank/DDBJ whole genome shotgun (WGS) entry which is preliminary data.</text>
</comment>
<keyword evidence="7" id="KW-1133">Transmembrane helix</keyword>